<evidence type="ECO:0008006" key="4">
    <source>
        <dbReference type="Google" id="ProtNLM"/>
    </source>
</evidence>
<dbReference type="GeneID" id="28974488"/>
<dbReference type="RefSeq" id="XP_018273126.1">
    <property type="nucleotide sequence ID" value="XM_018414040.1"/>
</dbReference>
<evidence type="ECO:0000313" key="2">
    <source>
        <dbReference type="EMBL" id="KPV77077.1"/>
    </source>
</evidence>
<dbReference type="STRING" id="578459.A0A194S903"/>
<dbReference type="OMA" id="IWVELIS"/>
<organism evidence="2 3">
    <name type="scientific">Rhodotorula graminis (strain WP1)</name>
    <dbReference type="NCBI Taxonomy" id="578459"/>
    <lineage>
        <taxon>Eukaryota</taxon>
        <taxon>Fungi</taxon>
        <taxon>Dikarya</taxon>
        <taxon>Basidiomycota</taxon>
        <taxon>Pucciniomycotina</taxon>
        <taxon>Microbotryomycetes</taxon>
        <taxon>Sporidiobolales</taxon>
        <taxon>Sporidiobolaceae</taxon>
        <taxon>Rhodotorula</taxon>
    </lineage>
</organism>
<protein>
    <recommendedName>
        <fullName evidence="4">AB hydrolase-1 domain-containing protein</fullName>
    </recommendedName>
</protein>
<evidence type="ECO:0000256" key="1">
    <source>
        <dbReference type="SAM" id="MobiDB-lite"/>
    </source>
</evidence>
<name>A0A194S903_RHOGW</name>
<dbReference type="Gene3D" id="3.40.50.1820">
    <property type="entry name" value="alpha/beta hydrolase"/>
    <property type="match status" value="1"/>
</dbReference>
<dbReference type="AlphaFoldDB" id="A0A194S903"/>
<dbReference type="EMBL" id="KQ474075">
    <property type="protein sequence ID" value="KPV77077.1"/>
    <property type="molecule type" value="Genomic_DNA"/>
</dbReference>
<gene>
    <name evidence="2" type="ORF">RHOBADRAFT_42288</name>
</gene>
<sequence>MPFLDLPSSVRMCFEVLQPDDGTATVDPTRPTLVTLVPFVSPTFMDVPQMRPGSSLRANYQIVALSPRSHGRTTSTVRPEHDPYVSAADVAFAFEALKLPPSPIYAPGFIAGRIAVALAVLFPDLVTSLALIGVSGCHGMTTVEGFRTLDASMFNPEEPADLYETLGELAKSLYNDELHVDAFDDLMNFLLRRHNPRHALHSFELCRLAYLNVDLTPEALASIQQPVLALHGGEDQYTRLDVVQRWTDQLYRSTSVETPIIPGAPHLCWTTHPEKTTALISSFLARHAPTRPLAYTPPDFAGALHRTATLFANPDALLRDPGLPESFSSLTAQEAMVVAADIERIAGYEEAWRARPLIDGAEGVDPWEEECTDLVPQPRWRWSRRNDLVPPISRANSVSVATEVVVSTQRNTAALATDERPRSFVEVSVSPSSSSSPHADAGAAVPGARNGAEDDDSKLSRKDSGFADGLDGEAFKSDLETSAAVGGPALAT</sequence>
<reference evidence="2 3" key="1">
    <citation type="journal article" date="2015" name="Front. Microbiol.">
        <title>Genome sequence of the plant growth promoting endophytic yeast Rhodotorula graminis WP1.</title>
        <authorList>
            <person name="Firrincieli A."/>
            <person name="Otillar R."/>
            <person name="Salamov A."/>
            <person name="Schmutz J."/>
            <person name="Khan Z."/>
            <person name="Redman R.S."/>
            <person name="Fleck N.D."/>
            <person name="Lindquist E."/>
            <person name="Grigoriev I.V."/>
            <person name="Doty S.L."/>
        </authorList>
    </citation>
    <scope>NUCLEOTIDE SEQUENCE [LARGE SCALE GENOMIC DNA]</scope>
    <source>
        <strain evidence="2 3">WP1</strain>
    </source>
</reference>
<dbReference type="Proteomes" id="UP000053890">
    <property type="component" value="Unassembled WGS sequence"/>
</dbReference>
<feature type="region of interest" description="Disordered" evidence="1">
    <location>
        <begin position="417"/>
        <end position="472"/>
    </location>
</feature>
<dbReference type="SUPFAM" id="SSF53474">
    <property type="entry name" value="alpha/beta-Hydrolases"/>
    <property type="match status" value="1"/>
</dbReference>
<dbReference type="OrthoDB" id="19657at2759"/>
<accession>A0A194S903</accession>
<dbReference type="InterPro" id="IPR029058">
    <property type="entry name" value="AB_hydrolase_fold"/>
</dbReference>
<feature type="compositionally biased region" description="Low complexity" evidence="1">
    <location>
        <begin position="424"/>
        <end position="437"/>
    </location>
</feature>
<keyword evidence="3" id="KW-1185">Reference proteome</keyword>
<evidence type="ECO:0000313" key="3">
    <source>
        <dbReference type="Proteomes" id="UP000053890"/>
    </source>
</evidence>
<proteinExistence type="predicted"/>